<evidence type="ECO:0000256" key="3">
    <source>
        <dbReference type="ARBA" id="ARBA00023136"/>
    </source>
</evidence>
<protein>
    <submittedName>
        <fullName evidence="10">Methyl-accepting chemotaxis protein</fullName>
    </submittedName>
</protein>
<reference evidence="10 11" key="1">
    <citation type="submission" date="2018-12" db="EMBL/GenBank/DDBJ databases">
        <authorList>
            <person name="Yu L."/>
        </authorList>
    </citation>
    <scope>NUCLEOTIDE SEQUENCE [LARGE SCALE GENOMIC DNA]</scope>
    <source>
        <strain evidence="10 11">S5H2222</strain>
    </source>
</reference>
<gene>
    <name evidence="10" type="ORF">EKG35_19640</name>
</gene>
<comment type="subcellular location">
    <subcellularLocation>
        <location evidence="1">Cell membrane</location>
    </subcellularLocation>
</comment>
<organism evidence="10 11">
    <name type="scientific">Lysinibacillus telephonicus</name>
    <dbReference type="NCBI Taxonomy" id="1714840"/>
    <lineage>
        <taxon>Bacteria</taxon>
        <taxon>Bacillati</taxon>
        <taxon>Bacillota</taxon>
        <taxon>Bacilli</taxon>
        <taxon>Bacillales</taxon>
        <taxon>Bacillaceae</taxon>
        <taxon>Lysinibacillus</taxon>
    </lineage>
</organism>
<dbReference type="Pfam" id="PF00672">
    <property type="entry name" value="HAMP"/>
    <property type="match status" value="1"/>
</dbReference>
<dbReference type="Gene3D" id="6.10.340.10">
    <property type="match status" value="1"/>
</dbReference>
<dbReference type="SUPFAM" id="SSF58104">
    <property type="entry name" value="Methyl-accepting chemotaxis protein (MCP) signaling domain"/>
    <property type="match status" value="1"/>
</dbReference>
<keyword evidence="4 6" id="KW-0807">Transducer</keyword>
<dbReference type="SMART" id="SM00283">
    <property type="entry name" value="MA"/>
    <property type="match status" value="1"/>
</dbReference>
<evidence type="ECO:0000313" key="10">
    <source>
        <dbReference type="EMBL" id="RTQ86925.1"/>
    </source>
</evidence>
<evidence type="ECO:0000259" key="8">
    <source>
        <dbReference type="PROSITE" id="PS50111"/>
    </source>
</evidence>
<sequence length="570" mass="62529">MKFLKNLKVLQKLILLIALFAISALSIGFVSFSSLSSTANSSNTIYKDQLLPSQMFSAISVNNRAINAYLLELMITKDNERNEYLNERIDVNIEETRSLLEQLNSMSLHDEIEKQLESLNSINTDLEVSRDRVRELAMNNQNDEAYSIFQNELEEKRVMLNDLLTSIEDSNTTNAESVYNEALQTADSAKRIVIITILVSLFITITVGILISRLVTVPIKNMQKLLGLVENGDFTVQGDYQSKDEIGMLNNSFNRMIEGVNTIIKTVGDTSEQVAAASEELSASAEQSTKASEHISTTSQELVIGAENQVEIIKESTNVIETINNDTQQIFKSTEEVSSTVNHATQLSAEGRKVINEVNNQMEFINRTVISLVDSFNQLSNRSREIGQINEVITNIAEQTNLLALNAAIEAARAGEHGKGFAVVAAEVRKLAEESANSAQKISSLVSDIQQDTDKTLKTVNEATGEVKEGIAVVKVAGNTFTQIESVITNVVPQIENIAKNVQNLLDGTCHVNKSITEVSEVAQETASGTQSVTAATQEQLASMEEIASSSQALANLAEDLQSLIRQFKI</sequence>
<name>A0A3S0HCP0_9BACI</name>
<proteinExistence type="inferred from homology"/>
<evidence type="ECO:0000256" key="4">
    <source>
        <dbReference type="ARBA" id="ARBA00023224"/>
    </source>
</evidence>
<dbReference type="Proteomes" id="UP000276349">
    <property type="component" value="Unassembled WGS sequence"/>
</dbReference>
<dbReference type="InterPro" id="IPR003660">
    <property type="entry name" value="HAMP_dom"/>
</dbReference>
<evidence type="ECO:0000256" key="6">
    <source>
        <dbReference type="PROSITE-ProRule" id="PRU00284"/>
    </source>
</evidence>
<dbReference type="CDD" id="cd06225">
    <property type="entry name" value="HAMP"/>
    <property type="match status" value="1"/>
</dbReference>
<evidence type="ECO:0000256" key="1">
    <source>
        <dbReference type="ARBA" id="ARBA00004236"/>
    </source>
</evidence>
<accession>A0A3S0HCP0</accession>
<dbReference type="Pfam" id="PF00015">
    <property type="entry name" value="MCPsignal"/>
    <property type="match status" value="1"/>
</dbReference>
<comment type="similarity">
    <text evidence="5">Belongs to the methyl-accepting chemotaxis (MCP) protein family.</text>
</comment>
<evidence type="ECO:0000256" key="2">
    <source>
        <dbReference type="ARBA" id="ARBA00022475"/>
    </source>
</evidence>
<dbReference type="PANTHER" id="PTHR32089:SF112">
    <property type="entry name" value="LYSOZYME-LIKE PROTEIN-RELATED"/>
    <property type="match status" value="1"/>
</dbReference>
<dbReference type="EMBL" id="RXNR01000107">
    <property type="protein sequence ID" value="RTQ86925.1"/>
    <property type="molecule type" value="Genomic_DNA"/>
</dbReference>
<evidence type="ECO:0000313" key="11">
    <source>
        <dbReference type="Proteomes" id="UP000276349"/>
    </source>
</evidence>
<keyword evidence="7" id="KW-0812">Transmembrane</keyword>
<dbReference type="Pfam" id="PF12729">
    <property type="entry name" value="4HB_MCP_1"/>
    <property type="match status" value="1"/>
</dbReference>
<dbReference type="GO" id="GO:0004888">
    <property type="term" value="F:transmembrane signaling receptor activity"/>
    <property type="evidence" value="ECO:0007669"/>
    <property type="project" value="InterPro"/>
</dbReference>
<evidence type="ECO:0000256" key="5">
    <source>
        <dbReference type="ARBA" id="ARBA00029447"/>
    </source>
</evidence>
<feature type="transmembrane region" description="Helical" evidence="7">
    <location>
        <begin position="192"/>
        <end position="215"/>
    </location>
</feature>
<dbReference type="Gene3D" id="1.10.287.950">
    <property type="entry name" value="Methyl-accepting chemotaxis protein"/>
    <property type="match status" value="1"/>
</dbReference>
<dbReference type="InterPro" id="IPR004089">
    <property type="entry name" value="MCPsignal_dom"/>
</dbReference>
<evidence type="ECO:0000259" key="9">
    <source>
        <dbReference type="PROSITE" id="PS50885"/>
    </source>
</evidence>
<dbReference type="PROSITE" id="PS50885">
    <property type="entry name" value="HAMP"/>
    <property type="match status" value="1"/>
</dbReference>
<dbReference type="RefSeq" id="WP_126296248.1">
    <property type="nucleotide sequence ID" value="NZ_RXNR01000107.1"/>
</dbReference>
<dbReference type="GO" id="GO:0005886">
    <property type="term" value="C:plasma membrane"/>
    <property type="evidence" value="ECO:0007669"/>
    <property type="project" value="UniProtKB-SubCell"/>
</dbReference>
<comment type="caution">
    <text evidence="10">The sequence shown here is derived from an EMBL/GenBank/DDBJ whole genome shotgun (WGS) entry which is preliminary data.</text>
</comment>
<dbReference type="OrthoDB" id="358716at2"/>
<keyword evidence="3 7" id="KW-0472">Membrane</keyword>
<keyword evidence="11" id="KW-1185">Reference proteome</keyword>
<evidence type="ECO:0000256" key="7">
    <source>
        <dbReference type="SAM" id="Phobius"/>
    </source>
</evidence>
<dbReference type="SMART" id="SM00304">
    <property type="entry name" value="HAMP"/>
    <property type="match status" value="1"/>
</dbReference>
<dbReference type="PANTHER" id="PTHR32089">
    <property type="entry name" value="METHYL-ACCEPTING CHEMOTAXIS PROTEIN MCPB"/>
    <property type="match status" value="1"/>
</dbReference>
<dbReference type="GO" id="GO:0006935">
    <property type="term" value="P:chemotaxis"/>
    <property type="evidence" value="ECO:0007669"/>
    <property type="project" value="InterPro"/>
</dbReference>
<dbReference type="PRINTS" id="PR00260">
    <property type="entry name" value="CHEMTRNSDUCR"/>
</dbReference>
<dbReference type="AlphaFoldDB" id="A0A3S0HCP0"/>
<dbReference type="CDD" id="cd11386">
    <property type="entry name" value="MCP_signal"/>
    <property type="match status" value="1"/>
</dbReference>
<dbReference type="InterPro" id="IPR004090">
    <property type="entry name" value="Chemotax_Me-accpt_rcpt"/>
</dbReference>
<keyword evidence="2" id="KW-1003">Cell membrane</keyword>
<feature type="domain" description="HAMP" evidence="9">
    <location>
        <begin position="213"/>
        <end position="265"/>
    </location>
</feature>
<keyword evidence="7" id="KW-1133">Transmembrane helix</keyword>
<dbReference type="InterPro" id="IPR024478">
    <property type="entry name" value="HlyB_4HB_MCP"/>
</dbReference>
<feature type="domain" description="Methyl-accepting transducer" evidence="8">
    <location>
        <begin position="284"/>
        <end position="555"/>
    </location>
</feature>
<dbReference type="GO" id="GO:0007165">
    <property type="term" value="P:signal transduction"/>
    <property type="evidence" value="ECO:0007669"/>
    <property type="project" value="UniProtKB-KW"/>
</dbReference>
<dbReference type="PROSITE" id="PS50111">
    <property type="entry name" value="CHEMOTAXIS_TRANSDUC_2"/>
    <property type="match status" value="1"/>
</dbReference>